<keyword evidence="5" id="KW-0472">Membrane</keyword>
<dbReference type="EMBL" id="JANBVO010000116">
    <property type="protein sequence ID" value="KAJ9129973.1"/>
    <property type="molecule type" value="Genomic_DNA"/>
</dbReference>
<keyword evidence="3" id="KW-0378">Hydrolase</keyword>
<comment type="caution">
    <text evidence="6">The sequence shown here is derived from an EMBL/GenBank/DDBJ whole genome shotgun (WGS) entry which is preliminary data.</text>
</comment>
<sequence length="238" mass="26261">MLSYVADSVIRCEEHARHQTVRGVNVIKQLGILHVSDEYRSLNFRPDVMFRRRRDTLARRVDISAGLWDLVDWSDVLQWQEKVAGSGMALTIAAGFGSRMIGMPGGWMDHAFSFAKVVGNNDLRRLIIPGAIVAAVATAAYLLNRVPKSLPRHLSSKIAAHLSAIDYVHANATRVSQAARNVLCSGLAVFALRAWDAPYVLDDPICPFKEHLQLLPKRTGGSTLTLVFPVFLYAGEAI</sequence>
<evidence type="ECO:0000256" key="1">
    <source>
        <dbReference type="ARBA" id="ARBA00004370"/>
    </source>
</evidence>
<dbReference type="GO" id="GO:0003924">
    <property type="term" value="F:GTPase activity"/>
    <property type="evidence" value="ECO:0007669"/>
    <property type="project" value="InterPro"/>
</dbReference>
<dbReference type="GO" id="GO:0008053">
    <property type="term" value="P:mitochondrial fusion"/>
    <property type="evidence" value="ECO:0007669"/>
    <property type="project" value="TreeGrafter"/>
</dbReference>
<dbReference type="Proteomes" id="UP001174694">
    <property type="component" value="Unassembled WGS sequence"/>
</dbReference>
<dbReference type="AlphaFoldDB" id="A0AA38R1U7"/>
<dbReference type="PANTHER" id="PTHR10465">
    <property type="entry name" value="TRANSMEMBRANE GTPASE FZO1"/>
    <property type="match status" value="1"/>
</dbReference>
<keyword evidence="4" id="KW-0342">GTP-binding</keyword>
<name>A0AA38R1U7_9PEZI</name>
<evidence type="ECO:0000256" key="5">
    <source>
        <dbReference type="ARBA" id="ARBA00023136"/>
    </source>
</evidence>
<accession>A0AA38R1U7</accession>
<dbReference type="GO" id="GO:0051646">
    <property type="term" value="P:mitochondrion localization"/>
    <property type="evidence" value="ECO:0007669"/>
    <property type="project" value="TreeGrafter"/>
</dbReference>
<protein>
    <submittedName>
        <fullName evidence="6">Uncharacterized protein</fullName>
    </submittedName>
</protein>
<evidence type="ECO:0000313" key="7">
    <source>
        <dbReference type="Proteomes" id="UP001174694"/>
    </source>
</evidence>
<dbReference type="InterPro" id="IPR027094">
    <property type="entry name" value="Mitofusin_fam"/>
</dbReference>
<evidence type="ECO:0000256" key="3">
    <source>
        <dbReference type="ARBA" id="ARBA00022801"/>
    </source>
</evidence>
<evidence type="ECO:0000256" key="4">
    <source>
        <dbReference type="ARBA" id="ARBA00023134"/>
    </source>
</evidence>
<keyword evidence="7" id="KW-1185">Reference proteome</keyword>
<keyword evidence="2" id="KW-0547">Nucleotide-binding</keyword>
<reference evidence="6" key="1">
    <citation type="submission" date="2022-07" db="EMBL/GenBank/DDBJ databases">
        <title>Fungi with potential for degradation of polypropylene.</title>
        <authorList>
            <person name="Gostincar C."/>
        </authorList>
    </citation>
    <scope>NUCLEOTIDE SEQUENCE</scope>
    <source>
        <strain evidence="6">EXF-13308</strain>
    </source>
</reference>
<evidence type="ECO:0000313" key="6">
    <source>
        <dbReference type="EMBL" id="KAJ9129973.1"/>
    </source>
</evidence>
<gene>
    <name evidence="6" type="ORF">NKR23_g12397</name>
</gene>
<dbReference type="GO" id="GO:0005741">
    <property type="term" value="C:mitochondrial outer membrane"/>
    <property type="evidence" value="ECO:0007669"/>
    <property type="project" value="TreeGrafter"/>
</dbReference>
<comment type="subcellular location">
    <subcellularLocation>
        <location evidence="1">Membrane</location>
    </subcellularLocation>
</comment>
<dbReference type="GO" id="GO:0005525">
    <property type="term" value="F:GTP binding"/>
    <property type="evidence" value="ECO:0007669"/>
    <property type="project" value="UniProtKB-KW"/>
</dbReference>
<organism evidence="6 7">
    <name type="scientific">Pleurostoma richardsiae</name>
    <dbReference type="NCBI Taxonomy" id="41990"/>
    <lineage>
        <taxon>Eukaryota</taxon>
        <taxon>Fungi</taxon>
        <taxon>Dikarya</taxon>
        <taxon>Ascomycota</taxon>
        <taxon>Pezizomycotina</taxon>
        <taxon>Sordariomycetes</taxon>
        <taxon>Sordariomycetidae</taxon>
        <taxon>Calosphaeriales</taxon>
        <taxon>Pleurostomataceae</taxon>
        <taxon>Pleurostoma</taxon>
    </lineage>
</organism>
<proteinExistence type="predicted"/>
<evidence type="ECO:0000256" key="2">
    <source>
        <dbReference type="ARBA" id="ARBA00022741"/>
    </source>
</evidence>
<dbReference type="PANTHER" id="PTHR10465:SF0">
    <property type="entry name" value="SARCALUMENIN"/>
    <property type="match status" value="1"/>
</dbReference>